<evidence type="ECO:0000256" key="3">
    <source>
        <dbReference type="ARBA" id="ARBA00022729"/>
    </source>
</evidence>
<feature type="signal peptide" evidence="7">
    <location>
        <begin position="1"/>
        <end position="21"/>
    </location>
</feature>
<evidence type="ECO:0000256" key="6">
    <source>
        <dbReference type="SAM" id="Phobius"/>
    </source>
</evidence>
<keyword evidence="2 6" id="KW-0812">Transmembrane</keyword>
<feature type="transmembrane region" description="Helical" evidence="6">
    <location>
        <begin position="222"/>
        <end position="245"/>
    </location>
</feature>
<feature type="domain" description="GOST seven transmembrane" evidence="8">
    <location>
        <begin position="221"/>
        <end position="468"/>
    </location>
</feature>
<feature type="transmembrane region" description="Helical" evidence="6">
    <location>
        <begin position="438"/>
        <end position="462"/>
    </location>
</feature>
<proteinExistence type="predicted"/>
<comment type="caution">
    <text evidence="9">The sequence shown here is derived from an EMBL/GenBank/DDBJ whole genome shotgun (WGS) entry which is preliminary data.</text>
</comment>
<evidence type="ECO:0000259" key="8">
    <source>
        <dbReference type="Pfam" id="PF06814"/>
    </source>
</evidence>
<dbReference type="GO" id="GO:0005794">
    <property type="term" value="C:Golgi apparatus"/>
    <property type="evidence" value="ECO:0007669"/>
    <property type="project" value="TreeGrafter"/>
</dbReference>
<dbReference type="GO" id="GO:0005829">
    <property type="term" value="C:cytosol"/>
    <property type="evidence" value="ECO:0007669"/>
    <property type="project" value="GOC"/>
</dbReference>
<protein>
    <recommendedName>
        <fullName evidence="8">GOST seven transmembrane domain-containing protein</fullName>
    </recommendedName>
</protein>
<keyword evidence="3 7" id="KW-0732">Signal</keyword>
<gene>
    <name evidence="9" type="ORF">CYY_001135</name>
</gene>
<feature type="transmembrane region" description="Helical" evidence="6">
    <location>
        <begin position="359"/>
        <end position="378"/>
    </location>
</feature>
<dbReference type="GO" id="GO:0042147">
    <property type="term" value="P:retrograde transport, endosome to Golgi"/>
    <property type="evidence" value="ECO:0007669"/>
    <property type="project" value="TreeGrafter"/>
</dbReference>
<keyword evidence="10" id="KW-1185">Reference proteome</keyword>
<dbReference type="OrthoDB" id="19932at2759"/>
<dbReference type="AlphaFoldDB" id="A0A8J4V1W4"/>
<dbReference type="PANTHER" id="PTHR21229:SF1">
    <property type="entry name" value="GH17801P"/>
    <property type="match status" value="1"/>
</dbReference>
<feature type="transmembrane region" description="Helical" evidence="6">
    <location>
        <begin position="282"/>
        <end position="299"/>
    </location>
</feature>
<evidence type="ECO:0000313" key="10">
    <source>
        <dbReference type="Proteomes" id="UP000695562"/>
    </source>
</evidence>
<organism evidence="9 10">
    <name type="scientific">Polysphondylium violaceum</name>
    <dbReference type="NCBI Taxonomy" id="133409"/>
    <lineage>
        <taxon>Eukaryota</taxon>
        <taxon>Amoebozoa</taxon>
        <taxon>Evosea</taxon>
        <taxon>Eumycetozoa</taxon>
        <taxon>Dictyostelia</taxon>
        <taxon>Dictyosteliales</taxon>
        <taxon>Dictyosteliaceae</taxon>
        <taxon>Polysphondylium</taxon>
    </lineage>
</organism>
<evidence type="ECO:0000256" key="7">
    <source>
        <dbReference type="SAM" id="SignalP"/>
    </source>
</evidence>
<evidence type="ECO:0000256" key="2">
    <source>
        <dbReference type="ARBA" id="ARBA00022692"/>
    </source>
</evidence>
<name>A0A8J4V1W4_9MYCE</name>
<dbReference type="Pfam" id="PF06814">
    <property type="entry name" value="GOST_TM"/>
    <property type="match status" value="1"/>
</dbReference>
<evidence type="ECO:0000256" key="1">
    <source>
        <dbReference type="ARBA" id="ARBA00004141"/>
    </source>
</evidence>
<dbReference type="InterPro" id="IPR053937">
    <property type="entry name" value="GOST_TM"/>
</dbReference>
<evidence type="ECO:0000256" key="4">
    <source>
        <dbReference type="ARBA" id="ARBA00022989"/>
    </source>
</evidence>
<dbReference type="InterPro" id="IPR009637">
    <property type="entry name" value="GPR107/GPR108-like"/>
</dbReference>
<dbReference type="PANTHER" id="PTHR21229">
    <property type="entry name" value="LUNG SEVEN TRANSMEMBRANE RECEPTOR"/>
    <property type="match status" value="1"/>
</dbReference>
<feature type="chain" id="PRO_5035295950" description="GOST seven transmembrane domain-containing protein" evidence="7">
    <location>
        <begin position="22"/>
        <end position="550"/>
    </location>
</feature>
<sequence>MKRYLLILLILAITTISFVQCSRVAVDYSTNILQSQVQGAFIYSPQSSVPHSKPGQGFSYFNATLALSLLYPDQGINFETQQAAIDILIFRDGAPLGVTYDGVYSLCCSQTLFSLNICPMVGAVIVPYATKNASISGTNFKDFYSETADVASHHITVHSQLNVVDNVQVPVSFEITDTGIYYAFLLSCNQQLNVENNVYLSAKGDILFMNPFGYISGELFPLIYFDLILALAYIGLGILWVVLFLRYRSTALRVQYWISLVIVLGFLESITDYADLSAQNKTGYFSYAGLFFTAFLGTLKRGFARSLVLIVSMGYGTVVPTLPKNVTLKIVAITLAYIVFRGVYAYLSGLPRQSQSQAASGVLLQLPVAILDALFYFWTLMSLSEILKRLSERSQNVKIQMFRKFIWVLIYSISVTCVIIIIQLFCNWVKSTEFNIKYSWVLTAFWDTAYFAVLGAICWIWKPNENNQQFAYSELDTEDSVVMESTGGGVVTQRNSSQYDADGNKIDSPNESTNSFTIVESLDDEMDHTINGDDDEFDKKDLADRYFKSF</sequence>
<evidence type="ECO:0000313" key="9">
    <source>
        <dbReference type="EMBL" id="KAF2077595.1"/>
    </source>
</evidence>
<feature type="transmembrane region" description="Helical" evidence="6">
    <location>
        <begin position="405"/>
        <end position="426"/>
    </location>
</feature>
<feature type="transmembrane region" description="Helical" evidence="6">
    <location>
        <begin position="257"/>
        <end position="276"/>
    </location>
</feature>
<keyword evidence="4 6" id="KW-1133">Transmembrane helix</keyword>
<evidence type="ECO:0000256" key="5">
    <source>
        <dbReference type="ARBA" id="ARBA00023136"/>
    </source>
</evidence>
<dbReference type="GO" id="GO:0016020">
    <property type="term" value="C:membrane"/>
    <property type="evidence" value="ECO:0007669"/>
    <property type="project" value="UniProtKB-SubCell"/>
</dbReference>
<dbReference type="EMBL" id="AJWJ01000025">
    <property type="protein sequence ID" value="KAF2077595.1"/>
    <property type="molecule type" value="Genomic_DNA"/>
</dbReference>
<accession>A0A8J4V1W4</accession>
<comment type="subcellular location">
    <subcellularLocation>
        <location evidence="1">Membrane</location>
        <topology evidence="1">Multi-pass membrane protein</topology>
    </subcellularLocation>
</comment>
<feature type="transmembrane region" description="Helical" evidence="6">
    <location>
        <begin position="328"/>
        <end position="347"/>
    </location>
</feature>
<dbReference type="Proteomes" id="UP000695562">
    <property type="component" value="Unassembled WGS sequence"/>
</dbReference>
<keyword evidence="5 6" id="KW-0472">Membrane</keyword>
<reference evidence="9" key="1">
    <citation type="submission" date="2020-01" db="EMBL/GenBank/DDBJ databases">
        <title>Development of genomics and gene disruption for Polysphondylium violaceum indicates a role for the polyketide synthase stlB in stalk morphogenesis.</title>
        <authorList>
            <person name="Narita B."/>
            <person name="Kawabe Y."/>
            <person name="Kin K."/>
            <person name="Saito T."/>
            <person name="Gibbs R."/>
            <person name="Kuspa A."/>
            <person name="Muzny D."/>
            <person name="Queller D."/>
            <person name="Richards S."/>
            <person name="Strassman J."/>
            <person name="Sucgang R."/>
            <person name="Worley K."/>
            <person name="Schaap P."/>
        </authorList>
    </citation>
    <scope>NUCLEOTIDE SEQUENCE</scope>
    <source>
        <strain evidence="9">QSvi11</strain>
    </source>
</reference>